<feature type="domain" description="Alpha-D-phosphohexomutase C-terminal" evidence="8">
    <location>
        <begin position="402"/>
        <end position="458"/>
    </location>
</feature>
<reference evidence="12 13" key="1">
    <citation type="submission" date="2018-12" db="EMBL/GenBank/DDBJ databases">
        <title>Genome sequencing of Prevotella sp. KCOM 3155 (= JS262).</title>
        <authorList>
            <person name="Kook J.-K."/>
            <person name="Park S.-N."/>
            <person name="Lim Y.K."/>
        </authorList>
    </citation>
    <scope>NUCLEOTIDE SEQUENCE [LARGE SCALE GENOMIC DNA]</scope>
    <source>
        <strain evidence="12 13">KCOM 3155</strain>
    </source>
</reference>
<dbReference type="GO" id="GO:0008966">
    <property type="term" value="F:phosphoglucosamine mutase activity"/>
    <property type="evidence" value="ECO:0007669"/>
    <property type="project" value="UniProtKB-EC"/>
</dbReference>
<accession>A0A432LNM4</accession>
<dbReference type="InterPro" id="IPR016066">
    <property type="entry name" value="A-D-PHexomutase_CS"/>
</dbReference>
<dbReference type="GO" id="GO:0005975">
    <property type="term" value="P:carbohydrate metabolic process"/>
    <property type="evidence" value="ECO:0007669"/>
    <property type="project" value="InterPro"/>
</dbReference>
<feature type="domain" description="Alpha-D-phosphohexomutase alpha/beta/alpha" evidence="10">
    <location>
        <begin position="171"/>
        <end position="263"/>
    </location>
</feature>
<evidence type="ECO:0000259" key="11">
    <source>
        <dbReference type="Pfam" id="PF02880"/>
    </source>
</evidence>
<dbReference type="Proteomes" id="UP000278983">
    <property type="component" value="Unassembled WGS sequence"/>
</dbReference>
<dbReference type="InterPro" id="IPR005843">
    <property type="entry name" value="A-D-PHexomutase_C"/>
</dbReference>
<dbReference type="EMBL" id="RYYU01000001">
    <property type="protein sequence ID" value="RUL60266.1"/>
    <property type="molecule type" value="Genomic_DNA"/>
</dbReference>
<evidence type="ECO:0000256" key="1">
    <source>
        <dbReference type="ARBA" id="ARBA00001946"/>
    </source>
</evidence>
<proteinExistence type="inferred from homology"/>
<dbReference type="AlphaFoldDB" id="A0A432LNM4"/>
<evidence type="ECO:0000256" key="5">
    <source>
        <dbReference type="ARBA" id="ARBA00022842"/>
    </source>
</evidence>
<keyword evidence="3" id="KW-0597">Phosphoprotein</keyword>
<dbReference type="RefSeq" id="WP_126679358.1">
    <property type="nucleotide sequence ID" value="NZ_RYYU01000001.1"/>
</dbReference>
<evidence type="ECO:0000313" key="13">
    <source>
        <dbReference type="Proteomes" id="UP000278983"/>
    </source>
</evidence>
<dbReference type="SUPFAM" id="SSF53738">
    <property type="entry name" value="Phosphoglucomutase, first 3 domains"/>
    <property type="match status" value="3"/>
</dbReference>
<dbReference type="PANTHER" id="PTHR42946">
    <property type="entry name" value="PHOSPHOHEXOSE MUTASE"/>
    <property type="match status" value="1"/>
</dbReference>
<evidence type="ECO:0000259" key="9">
    <source>
        <dbReference type="Pfam" id="PF02878"/>
    </source>
</evidence>
<evidence type="ECO:0000259" key="8">
    <source>
        <dbReference type="Pfam" id="PF00408"/>
    </source>
</evidence>
<dbReference type="Gene3D" id="3.30.310.50">
    <property type="entry name" value="Alpha-D-phosphohexomutase, C-terminal domain"/>
    <property type="match status" value="1"/>
</dbReference>
<dbReference type="GO" id="GO:0005829">
    <property type="term" value="C:cytosol"/>
    <property type="evidence" value="ECO:0007669"/>
    <property type="project" value="TreeGrafter"/>
</dbReference>
<dbReference type="InterPro" id="IPR005845">
    <property type="entry name" value="A-D-PHexomutase_a/b/a-II"/>
</dbReference>
<protein>
    <submittedName>
        <fullName evidence="12">Phosphoglucosamine mutase</fullName>
        <ecNumber evidence="12">5.4.2.10</ecNumber>
    </submittedName>
</protein>
<dbReference type="PRINTS" id="PR00509">
    <property type="entry name" value="PGMPMM"/>
</dbReference>
<evidence type="ECO:0000256" key="7">
    <source>
        <dbReference type="RuleBase" id="RU004326"/>
    </source>
</evidence>
<keyword evidence="13" id="KW-1185">Reference proteome</keyword>
<dbReference type="InterPro" id="IPR005841">
    <property type="entry name" value="Alpha-D-phosphohexomutase_SF"/>
</dbReference>
<dbReference type="GO" id="GO:0009252">
    <property type="term" value="P:peptidoglycan biosynthetic process"/>
    <property type="evidence" value="ECO:0007669"/>
    <property type="project" value="TreeGrafter"/>
</dbReference>
<dbReference type="NCBIfam" id="TIGR03990">
    <property type="entry name" value="Arch_GlmM"/>
    <property type="match status" value="1"/>
</dbReference>
<keyword evidence="6 12" id="KW-0413">Isomerase</keyword>
<evidence type="ECO:0000256" key="6">
    <source>
        <dbReference type="ARBA" id="ARBA00023235"/>
    </source>
</evidence>
<dbReference type="InterPro" id="IPR036900">
    <property type="entry name" value="A-D-PHexomutase_C_sf"/>
</dbReference>
<comment type="cofactor">
    <cofactor evidence="1">
        <name>Mg(2+)</name>
        <dbReference type="ChEBI" id="CHEBI:18420"/>
    </cofactor>
</comment>
<dbReference type="GO" id="GO:0000287">
    <property type="term" value="F:magnesium ion binding"/>
    <property type="evidence" value="ECO:0007669"/>
    <property type="project" value="InterPro"/>
</dbReference>
<feature type="domain" description="Alpha-D-phosphohexomutase alpha/beta/alpha" evidence="11">
    <location>
        <begin position="270"/>
        <end position="379"/>
    </location>
</feature>
<comment type="similarity">
    <text evidence="2 7">Belongs to the phosphohexose mutase family.</text>
</comment>
<dbReference type="InterPro" id="IPR005846">
    <property type="entry name" value="A-D-PHexomutase_a/b/a-III"/>
</dbReference>
<dbReference type="GO" id="GO:0004615">
    <property type="term" value="F:phosphomannomutase activity"/>
    <property type="evidence" value="ECO:0007669"/>
    <property type="project" value="TreeGrafter"/>
</dbReference>
<dbReference type="PROSITE" id="PS00710">
    <property type="entry name" value="PGM_PMM"/>
    <property type="match status" value="1"/>
</dbReference>
<name>A0A432LNM4_9BACT</name>
<gene>
    <name evidence="12" type="primary">glmM</name>
    <name evidence="12" type="ORF">EHV08_11270</name>
</gene>
<dbReference type="Pfam" id="PF02880">
    <property type="entry name" value="PGM_PMM_III"/>
    <property type="match status" value="1"/>
</dbReference>
<comment type="caution">
    <text evidence="12">The sequence shown here is derived from an EMBL/GenBank/DDBJ whole genome shotgun (WGS) entry which is preliminary data.</text>
</comment>
<dbReference type="SUPFAM" id="SSF55957">
    <property type="entry name" value="Phosphoglucomutase, C-terminal domain"/>
    <property type="match status" value="1"/>
</dbReference>
<sequence>MTLIKSISGIRGTIGGHTGDTLNPLDIVKFVTAYATFIRKNRPQGSGRIVVGRDARISGDMVKNVVCGTLMGFGYDVINIGLATTPTTELAVSMAKADGGIIITASHNPRQWNALKLLNHEGEFLNKEEGNEVLRLAEEENFEYADVDHLGKYIEDNSFDQKHIDAVLQLKYVDREAIKHSRFNVCVDTINSVGGVILPKLLEQLNVSCKLINGEPNGDFAHNPEPLEKNLQGIMDEMKSGRYDLGIVVDPDVDRLAFICENGEMFGEEYTLVSVADYLLSRMEEEGITNPTTVSNLSSTRALRDVTEAHGGQYYAAAVGEVNVTTKMKEVGAVIGGEGNGGVIYPDSHYGRDALVGIALFLSSLSRKEMKASQLRKTFPPYFIAKNRIDLTPQTDVDAILEKVKSIYSNEQVNDIDGVKIDFADSWVHLRKSNTEPIIRVYSEASTMEEADALGKKIMQVVYDMQ</sequence>
<evidence type="ECO:0000256" key="2">
    <source>
        <dbReference type="ARBA" id="ARBA00010231"/>
    </source>
</evidence>
<dbReference type="Pfam" id="PF02878">
    <property type="entry name" value="PGM_PMM_I"/>
    <property type="match status" value="1"/>
</dbReference>
<dbReference type="FunFam" id="3.30.310.50:FF:000006">
    <property type="entry name" value="Phosphoglucosamine mutase"/>
    <property type="match status" value="1"/>
</dbReference>
<evidence type="ECO:0000313" key="12">
    <source>
        <dbReference type="EMBL" id="RUL60266.1"/>
    </source>
</evidence>
<feature type="domain" description="Alpha-D-phosphohexomutase alpha/beta/alpha" evidence="9">
    <location>
        <begin position="8"/>
        <end position="142"/>
    </location>
</feature>
<keyword evidence="4 7" id="KW-0479">Metal-binding</keyword>
<dbReference type="InterPro" id="IPR024086">
    <property type="entry name" value="GlmM_arc-type"/>
</dbReference>
<organism evidence="12 13">
    <name type="scientific">Prevotella koreensis</name>
    <dbReference type="NCBI Taxonomy" id="2490854"/>
    <lineage>
        <taxon>Bacteria</taxon>
        <taxon>Pseudomonadati</taxon>
        <taxon>Bacteroidota</taxon>
        <taxon>Bacteroidia</taxon>
        <taxon>Bacteroidales</taxon>
        <taxon>Prevotellaceae</taxon>
        <taxon>Prevotella</taxon>
    </lineage>
</organism>
<evidence type="ECO:0000256" key="3">
    <source>
        <dbReference type="ARBA" id="ARBA00022553"/>
    </source>
</evidence>
<dbReference type="FunFam" id="3.40.120.10:FF:000020">
    <property type="entry name" value="Phosphoglucosamine mutase"/>
    <property type="match status" value="1"/>
</dbReference>
<dbReference type="Pfam" id="PF02879">
    <property type="entry name" value="PGM_PMM_II"/>
    <property type="match status" value="1"/>
</dbReference>
<dbReference type="Pfam" id="PF00408">
    <property type="entry name" value="PGM_PMM_IV"/>
    <property type="match status" value="1"/>
</dbReference>
<evidence type="ECO:0000256" key="4">
    <source>
        <dbReference type="ARBA" id="ARBA00022723"/>
    </source>
</evidence>
<dbReference type="InterPro" id="IPR005844">
    <property type="entry name" value="A-D-PHexomutase_a/b/a-I"/>
</dbReference>
<dbReference type="GO" id="GO:0006048">
    <property type="term" value="P:UDP-N-acetylglucosamine biosynthetic process"/>
    <property type="evidence" value="ECO:0007669"/>
    <property type="project" value="TreeGrafter"/>
</dbReference>
<evidence type="ECO:0000259" key="10">
    <source>
        <dbReference type="Pfam" id="PF02879"/>
    </source>
</evidence>
<dbReference type="Gene3D" id="3.40.120.10">
    <property type="entry name" value="Alpha-D-Glucose-1,6-Bisphosphate, subunit A, domain 3"/>
    <property type="match status" value="3"/>
</dbReference>
<dbReference type="PANTHER" id="PTHR42946:SF1">
    <property type="entry name" value="PHOSPHOGLUCOMUTASE (ALPHA-D-GLUCOSE-1,6-BISPHOSPHATE-DEPENDENT)"/>
    <property type="match status" value="1"/>
</dbReference>
<dbReference type="InterPro" id="IPR050060">
    <property type="entry name" value="Phosphoglucosamine_mutase"/>
</dbReference>
<keyword evidence="5 7" id="KW-0460">Magnesium</keyword>
<dbReference type="OrthoDB" id="9806956at2"/>
<dbReference type="EC" id="5.4.2.10" evidence="12"/>
<dbReference type="InterPro" id="IPR016055">
    <property type="entry name" value="A-D-PHexomutase_a/b/a-I/II/III"/>
</dbReference>